<feature type="binding site" evidence="15">
    <location>
        <position position="420"/>
    </location>
    <ligand>
        <name>Zn(2+)</name>
        <dbReference type="ChEBI" id="CHEBI:29105"/>
    </ligand>
</feature>
<evidence type="ECO:0000256" key="10">
    <source>
        <dbReference type="ARBA" id="ARBA00023027"/>
    </source>
</evidence>
<dbReference type="CDD" id="cd00114">
    <property type="entry name" value="LIGANc"/>
    <property type="match status" value="1"/>
</dbReference>
<dbReference type="GO" id="GO:0005829">
    <property type="term" value="C:cytosol"/>
    <property type="evidence" value="ECO:0007669"/>
    <property type="project" value="TreeGrafter"/>
</dbReference>
<evidence type="ECO:0000256" key="5">
    <source>
        <dbReference type="ARBA" id="ARBA00022705"/>
    </source>
</evidence>
<dbReference type="InterPro" id="IPR033136">
    <property type="entry name" value="DNA_ligase_CS"/>
</dbReference>
<feature type="active site" description="N6-AMP-lysine intermediate" evidence="15">
    <location>
        <position position="123"/>
    </location>
</feature>
<dbReference type="InterPro" id="IPR012340">
    <property type="entry name" value="NA-bd_OB-fold"/>
</dbReference>
<feature type="binding site" evidence="15">
    <location>
        <begin position="41"/>
        <end position="45"/>
    </location>
    <ligand>
        <name>NAD(+)</name>
        <dbReference type="ChEBI" id="CHEBI:57540"/>
    </ligand>
</feature>
<dbReference type="SUPFAM" id="SSF50249">
    <property type="entry name" value="Nucleic acid-binding proteins"/>
    <property type="match status" value="1"/>
</dbReference>
<dbReference type="FunFam" id="3.30.470.30:FF:000001">
    <property type="entry name" value="DNA ligase"/>
    <property type="match status" value="1"/>
</dbReference>
<dbReference type="Gene3D" id="3.40.50.10190">
    <property type="entry name" value="BRCT domain"/>
    <property type="match status" value="1"/>
</dbReference>
<keyword evidence="12 15" id="KW-0464">Manganese</keyword>
<keyword evidence="11 15" id="KW-0234">DNA repair</keyword>
<feature type="binding site" evidence="15">
    <location>
        <position position="323"/>
    </location>
    <ligand>
        <name>NAD(+)</name>
        <dbReference type="ChEBI" id="CHEBI:57540"/>
    </ligand>
</feature>
<dbReference type="EMBL" id="AFGF01000017">
    <property type="protein sequence ID" value="EGO65561.1"/>
    <property type="molecule type" value="Genomic_DNA"/>
</dbReference>
<comment type="similarity">
    <text evidence="14 15">Belongs to the NAD-dependent DNA ligase family. LigA subfamily.</text>
</comment>
<feature type="binding site" evidence="15">
    <location>
        <begin position="90"/>
        <end position="91"/>
    </location>
    <ligand>
        <name>NAD(+)</name>
        <dbReference type="ChEBI" id="CHEBI:57540"/>
    </ligand>
</feature>
<evidence type="ECO:0000256" key="4">
    <source>
        <dbReference type="ARBA" id="ARBA00022598"/>
    </source>
</evidence>
<feature type="binding site" evidence="15">
    <location>
        <position position="435"/>
    </location>
    <ligand>
        <name>Zn(2+)</name>
        <dbReference type="ChEBI" id="CHEBI:29105"/>
    </ligand>
</feature>
<evidence type="ECO:0000259" key="17">
    <source>
        <dbReference type="PROSITE" id="PS50172"/>
    </source>
</evidence>
<dbReference type="HAMAP" id="MF_01588">
    <property type="entry name" value="DNA_ligase_A"/>
    <property type="match status" value="1"/>
</dbReference>
<feature type="domain" description="BRCT" evidence="17">
    <location>
        <begin position="599"/>
        <end position="679"/>
    </location>
</feature>
<keyword evidence="9 15" id="KW-0460">Magnesium</keyword>
<dbReference type="SMART" id="SM00532">
    <property type="entry name" value="LIGANc"/>
    <property type="match status" value="1"/>
</dbReference>
<dbReference type="RefSeq" id="WP_004092716.1">
    <property type="nucleotide sequence ID" value="NZ_AFGF01000017.1"/>
</dbReference>
<proteinExistence type="inferred from homology"/>
<dbReference type="AlphaFoldDB" id="F7NF00"/>
<dbReference type="NCBIfam" id="TIGR00575">
    <property type="entry name" value="dnlj"/>
    <property type="match status" value="1"/>
</dbReference>
<dbReference type="FunFam" id="1.10.150.20:FF:000006">
    <property type="entry name" value="DNA ligase"/>
    <property type="match status" value="1"/>
</dbReference>
<dbReference type="SUPFAM" id="SSF56091">
    <property type="entry name" value="DNA ligase/mRNA capping enzyme, catalytic domain"/>
    <property type="match status" value="1"/>
</dbReference>
<dbReference type="FunFam" id="2.40.50.140:FF:000012">
    <property type="entry name" value="DNA ligase"/>
    <property type="match status" value="1"/>
</dbReference>
<evidence type="ECO:0000256" key="1">
    <source>
        <dbReference type="ARBA" id="ARBA00004067"/>
    </source>
</evidence>
<dbReference type="Pfam" id="PF01653">
    <property type="entry name" value="DNA_ligase_aden"/>
    <property type="match status" value="1"/>
</dbReference>
<dbReference type="InterPro" id="IPR003583">
    <property type="entry name" value="Hlx-hairpin-Hlx_DNA-bd_motif"/>
</dbReference>
<dbReference type="GO" id="GO:0046872">
    <property type="term" value="F:metal ion binding"/>
    <property type="evidence" value="ECO:0007669"/>
    <property type="project" value="UniProtKB-KW"/>
</dbReference>
<name>F7NF00_9FIRM</name>
<evidence type="ECO:0000256" key="6">
    <source>
        <dbReference type="ARBA" id="ARBA00022723"/>
    </source>
</evidence>
<dbReference type="Pfam" id="PF22745">
    <property type="entry name" value="Nlig-Ia"/>
    <property type="match status" value="1"/>
</dbReference>
<feature type="binding site" evidence="15">
    <location>
        <position position="417"/>
    </location>
    <ligand>
        <name>Zn(2+)</name>
        <dbReference type="ChEBI" id="CHEBI:29105"/>
    </ligand>
</feature>
<dbReference type="Pfam" id="PF00533">
    <property type="entry name" value="BRCT"/>
    <property type="match status" value="1"/>
</dbReference>
<evidence type="ECO:0000256" key="16">
    <source>
        <dbReference type="RuleBase" id="RU000618"/>
    </source>
</evidence>
<feature type="binding site" evidence="15">
    <location>
        <position position="121"/>
    </location>
    <ligand>
        <name>NAD(+)</name>
        <dbReference type="ChEBI" id="CHEBI:57540"/>
    </ligand>
</feature>
<dbReference type="Gene3D" id="1.10.287.610">
    <property type="entry name" value="Helix hairpin bin"/>
    <property type="match status" value="1"/>
</dbReference>
<keyword evidence="8 15" id="KW-0862">Zinc</keyword>
<evidence type="ECO:0000256" key="8">
    <source>
        <dbReference type="ARBA" id="ARBA00022833"/>
    </source>
</evidence>
<dbReference type="SUPFAM" id="SSF47781">
    <property type="entry name" value="RuvA domain 2-like"/>
    <property type="match status" value="1"/>
</dbReference>
<dbReference type="PANTHER" id="PTHR23389:SF9">
    <property type="entry name" value="DNA LIGASE"/>
    <property type="match status" value="1"/>
</dbReference>
<dbReference type="InterPro" id="IPR001357">
    <property type="entry name" value="BRCT_dom"/>
</dbReference>
<dbReference type="SMART" id="SM00278">
    <property type="entry name" value="HhH1"/>
    <property type="match status" value="3"/>
</dbReference>
<dbReference type="Gene3D" id="6.20.10.30">
    <property type="match status" value="1"/>
</dbReference>
<dbReference type="FunFam" id="1.10.287.610:FF:000002">
    <property type="entry name" value="DNA ligase"/>
    <property type="match status" value="1"/>
</dbReference>
<feature type="binding site" evidence="15">
    <location>
        <position position="183"/>
    </location>
    <ligand>
        <name>NAD(+)</name>
        <dbReference type="ChEBI" id="CHEBI:57540"/>
    </ligand>
</feature>
<dbReference type="Pfam" id="PF14520">
    <property type="entry name" value="HHH_5"/>
    <property type="match status" value="1"/>
</dbReference>
<dbReference type="InterPro" id="IPR001679">
    <property type="entry name" value="DNA_ligase"/>
</dbReference>
<evidence type="ECO:0000256" key="7">
    <source>
        <dbReference type="ARBA" id="ARBA00022763"/>
    </source>
</evidence>
<dbReference type="Pfam" id="PF03120">
    <property type="entry name" value="OB_DNA_ligase"/>
    <property type="match status" value="1"/>
</dbReference>
<keyword evidence="4 15" id="KW-0436">Ligase</keyword>
<dbReference type="Gene3D" id="3.30.470.30">
    <property type="entry name" value="DNA ligase/mRNA capping enzyme"/>
    <property type="match status" value="1"/>
</dbReference>
<comment type="catalytic activity">
    <reaction evidence="13 15 16">
        <text>NAD(+) + (deoxyribonucleotide)n-3'-hydroxyl + 5'-phospho-(deoxyribonucleotide)m = (deoxyribonucleotide)n+m + AMP + beta-nicotinamide D-nucleotide.</text>
        <dbReference type="EC" id="6.5.1.2"/>
    </reaction>
</comment>
<dbReference type="Gene3D" id="1.10.150.20">
    <property type="entry name" value="5' to 3' exonuclease, C-terminal subdomain"/>
    <property type="match status" value="2"/>
</dbReference>
<feature type="binding site" evidence="15">
    <location>
        <position position="299"/>
    </location>
    <ligand>
        <name>NAD(+)</name>
        <dbReference type="ChEBI" id="CHEBI:57540"/>
    </ligand>
</feature>
<keyword evidence="19" id="KW-1185">Reference proteome</keyword>
<dbReference type="InterPro" id="IPR018239">
    <property type="entry name" value="DNA_ligase_AS"/>
</dbReference>
<dbReference type="InterPro" id="IPR013839">
    <property type="entry name" value="DNAligase_adenylation"/>
</dbReference>
<evidence type="ECO:0000313" key="19">
    <source>
        <dbReference type="Proteomes" id="UP000003240"/>
    </source>
</evidence>
<dbReference type="SUPFAM" id="SSF52113">
    <property type="entry name" value="BRCT domain"/>
    <property type="match status" value="1"/>
</dbReference>
<organism evidence="18 19">
    <name type="scientific">Acetonema longum DSM 6540</name>
    <dbReference type="NCBI Taxonomy" id="1009370"/>
    <lineage>
        <taxon>Bacteria</taxon>
        <taxon>Bacillati</taxon>
        <taxon>Bacillota</taxon>
        <taxon>Negativicutes</taxon>
        <taxon>Acetonemataceae</taxon>
        <taxon>Acetonema</taxon>
    </lineage>
</organism>
<keyword evidence="7 15" id="KW-0227">DNA damage</keyword>
<keyword evidence="5 15" id="KW-0235">DNA replication</keyword>
<comment type="cofactor">
    <cofactor evidence="15">
        <name>Mg(2+)</name>
        <dbReference type="ChEBI" id="CHEBI:18420"/>
    </cofactor>
    <cofactor evidence="15">
        <name>Mn(2+)</name>
        <dbReference type="ChEBI" id="CHEBI:29035"/>
    </cofactor>
</comment>
<keyword evidence="10 15" id="KW-0520">NAD</keyword>
<dbReference type="GO" id="GO:0003677">
    <property type="term" value="F:DNA binding"/>
    <property type="evidence" value="ECO:0007669"/>
    <property type="project" value="InterPro"/>
</dbReference>
<evidence type="ECO:0000256" key="12">
    <source>
        <dbReference type="ARBA" id="ARBA00023211"/>
    </source>
</evidence>
<dbReference type="Proteomes" id="UP000003240">
    <property type="component" value="Unassembled WGS sequence"/>
</dbReference>
<evidence type="ECO:0000256" key="11">
    <source>
        <dbReference type="ARBA" id="ARBA00023204"/>
    </source>
</evidence>
<feature type="binding site" evidence="15">
    <location>
        <position position="144"/>
    </location>
    <ligand>
        <name>NAD(+)</name>
        <dbReference type="ChEBI" id="CHEBI:57540"/>
    </ligand>
</feature>
<dbReference type="FunFam" id="1.10.150.20:FF:000007">
    <property type="entry name" value="DNA ligase"/>
    <property type="match status" value="1"/>
</dbReference>
<comment type="caution">
    <text evidence="18">The sequence shown here is derived from an EMBL/GenBank/DDBJ whole genome shotgun (WGS) entry which is preliminary data.</text>
</comment>
<dbReference type="Pfam" id="PF12826">
    <property type="entry name" value="HHH_2"/>
    <property type="match status" value="1"/>
</dbReference>
<comment type="function">
    <text evidence="1 15">DNA ligase that catalyzes the formation of phosphodiester linkages between 5'-phosphoryl and 3'-hydroxyl groups in double-stranded DNA using NAD as a coenzyme and as the energy source for the reaction. It is essential for DNA replication and repair of damaged DNA.</text>
</comment>
<dbReference type="GO" id="GO:0006281">
    <property type="term" value="P:DNA repair"/>
    <property type="evidence" value="ECO:0007669"/>
    <property type="project" value="UniProtKB-KW"/>
</dbReference>
<dbReference type="SMART" id="SM00292">
    <property type="entry name" value="BRCT"/>
    <property type="match status" value="1"/>
</dbReference>
<accession>F7NF00</accession>
<dbReference type="PROSITE" id="PS50172">
    <property type="entry name" value="BRCT"/>
    <property type="match status" value="1"/>
</dbReference>
<dbReference type="PANTHER" id="PTHR23389">
    <property type="entry name" value="CHROMOSOME TRANSMISSION FIDELITY FACTOR 18"/>
    <property type="match status" value="1"/>
</dbReference>
<evidence type="ECO:0000256" key="2">
    <source>
        <dbReference type="ARBA" id="ARBA00012722"/>
    </source>
</evidence>
<dbReference type="eggNOG" id="COG0272">
    <property type="taxonomic scope" value="Bacteria"/>
</dbReference>
<dbReference type="PROSITE" id="PS01056">
    <property type="entry name" value="DNA_LIGASE_N2"/>
    <property type="match status" value="1"/>
</dbReference>
<evidence type="ECO:0000256" key="15">
    <source>
        <dbReference type="HAMAP-Rule" id="MF_01588"/>
    </source>
</evidence>
<protein>
    <recommendedName>
        <fullName evidence="3 15">DNA ligase</fullName>
        <ecNumber evidence="2 15">6.5.1.2</ecNumber>
    </recommendedName>
    <alternativeName>
        <fullName evidence="15">Polydeoxyribonucleotide synthase [NAD(+)]</fullName>
    </alternativeName>
</protein>
<dbReference type="InterPro" id="IPR004150">
    <property type="entry name" value="NAD_DNA_ligase_OB"/>
</dbReference>
<dbReference type="InterPro" id="IPR041663">
    <property type="entry name" value="DisA/LigA_HHH"/>
</dbReference>
<dbReference type="GO" id="GO:0006260">
    <property type="term" value="P:DNA replication"/>
    <property type="evidence" value="ECO:0007669"/>
    <property type="project" value="UniProtKB-KW"/>
</dbReference>
<dbReference type="EC" id="6.5.1.2" evidence="2 15"/>
<evidence type="ECO:0000313" key="18">
    <source>
        <dbReference type="EMBL" id="EGO65561.1"/>
    </source>
</evidence>
<dbReference type="InterPro" id="IPR036420">
    <property type="entry name" value="BRCT_dom_sf"/>
</dbReference>
<evidence type="ECO:0000256" key="14">
    <source>
        <dbReference type="ARBA" id="ARBA00060881"/>
    </source>
</evidence>
<dbReference type="InterPro" id="IPR013840">
    <property type="entry name" value="DNAligase_N"/>
</dbReference>
<dbReference type="InterPro" id="IPR010994">
    <property type="entry name" value="RuvA_2-like"/>
</dbReference>
<dbReference type="STRING" id="1009370.ALO_03086"/>
<sequence>MTEGTGSKPDRDAAREIEELRRLLEYHSYRYYVLDAPEIPDSEYDRYFRRLTELEAAYPHLLTPDSPTQRVGGRPAEGFAKSTHLSPLYSLGNVFSVAELQSFHSRIVNMLDIETIEYVVELKIDGLAMNLTYDQGALTRGATRGDGVIGEDVTGNIRTIRSIPLALRQADFPLPDVLEVRGEVFMPRAAFNRLNREREQKGEALFANPRNAAAGSLRQLDPRITAGRTLDFFVHGIGRHDGLTLESYNQGMDVLRQLGFKINPYCRLCRNIQEVIDYCDSWAGKRAELPYDIDGLVIKVNSLDMQAGLGFTAKDPRWAIAFKFAAEQAVTVVEDILIRVGRTGVLTPTALLQPVRLAGSTVSRATLHNADYIAEKDIRIGDTVIIHKAGEIIPEVVSVVASQRTGREKSFEMPKTCPECESPVARLESEAAYKCTNPHCPALLREKLIHFASRDAMDIEGLGPAVINSLADAGLVKDVADFYRLQAPDIARLERLGEKSAQNLLAAIEASKFQGLSRLLFALGIRHVGSKAAAILARHFRTADRLAVAESEELTALDEIGPKIADSILHYFAQPENLELISNLQNLGVDTTETQAAPVAKQILAGKTFVLTGTLPTMTREEAASVIEKLGGKVSASVSKKTDFVLAGEQAGSKLDKARELGVTVIDEGQFLELTAAAE</sequence>
<dbReference type="PROSITE" id="PS01055">
    <property type="entry name" value="DNA_LIGASE_N1"/>
    <property type="match status" value="1"/>
</dbReference>
<dbReference type="Gene3D" id="2.40.50.140">
    <property type="entry name" value="Nucleic acid-binding proteins"/>
    <property type="match status" value="1"/>
</dbReference>
<dbReference type="OrthoDB" id="9759736at2"/>
<dbReference type="NCBIfam" id="NF005932">
    <property type="entry name" value="PRK07956.1"/>
    <property type="match status" value="1"/>
</dbReference>
<dbReference type="Pfam" id="PF03119">
    <property type="entry name" value="DNA_ligase_ZBD"/>
    <property type="match status" value="1"/>
</dbReference>
<reference evidence="18 19" key="1">
    <citation type="journal article" date="2011" name="EMBO J.">
        <title>Structural diversity of bacterial flagellar motors.</title>
        <authorList>
            <person name="Chen S."/>
            <person name="Beeby M."/>
            <person name="Murphy G.E."/>
            <person name="Leadbetter J.R."/>
            <person name="Hendrixson D.R."/>
            <person name="Briegel A."/>
            <person name="Li Z."/>
            <person name="Shi J."/>
            <person name="Tocheva E.I."/>
            <person name="Muller A."/>
            <person name="Dobro M.J."/>
            <person name="Jensen G.J."/>
        </authorList>
    </citation>
    <scope>NUCLEOTIDE SEQUENCE [LARGE SCALE GENOMIC DNA]</scope>
    <source>
        <strain evidence="18 19">DSM 6540</strain>
    </source>
</reference>
<keyword evidence="6 15" id="KW-0479">Metal-binding</keyword>
<feature type="binding site" evidence="15">
    <location>
        <position position="440"/>
    </location>
    <ligand>
        <name>Zn(2+)</name>
        <dbReference type="ChEBI" id="CHEBI:29105"/>
    </ligand>
</feature>
<evidence type="ECO:0000256" key="3">
    <source>
        <dbReference type="ARBA" id="ARBA00013308"/>
    </source>
</evidence>
<dbReference type="CDD" id="cd17748">
    <property type="entry name" value="BRCT_DNA_ligase_like"/>
    <property type="match status" value="1"/>
</dbReference>
<evidence type="ECO:0000256" key="9">
    <source>
        <dbReference type="ARBA" id="ARBA00022842"/>
    </source>
</evidence>
<evidence type="ECO:0000256" key="13">
    <source>
        <dbReference type="ARBA" id="ARBA00034005"/>
    </source>
</evidence>
<dbReference type="PIRSF" id="PIRSF001604">
    <property type="entry name" value="LigA"/>
    <property type="match status" value="1"/>
</dbReference>
<dbReference type="InterPro" id="IPR004149">
    <property type="entry name" value="Znf_DNAligase_C4"/>
</dbReference>
<gene>
    <name evidence="15" type="primary">ligA</name>
    <name evidence="18" type="ORF">ALO_03086</name>
</gene>
<dbReference type="GO" id="GO:0003911">
    <property type="term" value="F:DNA ligase (NAD+) activity"/>
    <property type="evidence" value="ECO:0007669"/>
    <property type="project" value="UniProtKB-UniRule"/>
</dbReference>